<dbReference type="GO" id="GO:0005886">
    <property type="term" value="C:plasma membrane"/>
    <property type="evidence" value="ECO:0007669"/>
    <property type="project" value="UniProtKB-SubCell"/>
</dbReference>
<proteinExistence type="predicted"/>
<evidence type="ECO:0000259" key="9">
    <source>
        <dbReference type="PROSITE" id="PS50928"/>
    </source>
</evidence>
<dbReference type="PANTHER" id="PTHR43386">
    <property type="entry name" value="OLIGOPEPTIDE TRANSPORT SYSTEM PERMEASE PROTEIN APPC"/>
    <property type="match status" value="1"/>
</dbReference>
<evidence type="ECO:0000313" key="10">
    <source>
        <dbReference type="EMBL" id="KKK94994.1"/>
    </source>
</evidence>
<dbReference type="PROSITE" id="PS50928">
    <property type="entry name" value="ABC_TM1"/>
    <property type="match status" value="1"/>
</dbReference>
<evidence type="ECO:0000256" key="1">
    <source>
        <dbReference type="ARBA" id="ARBA00004651"/>
    </source>
</evidence>
<dbReference type="Gene3D" id="1.10.3720.10">
    <property type="entry name" value="MetI-like"/>
    <property type="match status" value="1"/>
</dbReference>
<organism evidence="10">
    <name type="scientific">marine sediment metagenome</name>
    <dbReference type="NCBI Taxonomy" id="412755"/>
    <lineage>
        <taxon>unclassified sequences</taxon>
        <taxon>metagenomes</taxon>
        <taxon>ecological metagenomes</taxon>
    </lineage>
</organism>
<dbReference type="InterPro" id="IPR000515">
    <property type="entry name" value="MetI-like"/>
</dbReference>
<comment type="caution">
    <text evidence="10">The sequence shown here is derived from an EMBL/GenBank/DDBJ whole genome shotgun (WGS) entry which is preliminary data.</text>
</comment>
<gene>
    <name evidence="10" type="ORF">LCGC14_2677270</name>
</gene>
<sequence length="304" mass="33861">MTPEEIQAENKKRLTLKEKLDQGIKPDPIKEEPTEPTNNKPKNTIPDFTLSDEDKTSLSKIAEKFEELTTYPLGAWKPPSPAHPLGQTENGRDVLGRMIWGSRSSLTIALPALFMALVLGTIVGVVAAYYGGWIDSVLMRIMDIFLAFPGLILILVFISIWGQQLEYFMLAYGILGIAGYSRLIRGSVLQSKELPYIQAAKVVGAKNWRIMFRHILPNCIQPVIISFTFDIGGIILSLAGLSFLGYGDADLIEWGYDIAIARDRMYDAPWAMLWPGVMIVITVLGFMLVGDGLRDALDPRMRNI</sequence>
<keyword evidence="6 8" id="KW-0472">Membrane</keyword>
<feature type="transmembrane region" description="Helical" evidence="8">
    <location>
        <begin position="223"/>
        <end position="246"/>
    </location>
</feature>
<dbReference type="EMBL" id="LAZR01047105">
    <property type="protein sequence ID" value="KKK94994.1"/>
    <property type="molecule type" value="Genomic_DNA"/>
</dbReference>
<dbReference type="AlphaFoldDB" id="A0A0F9BX99"/>
<dbReference type="PANTHER" id="PTHR43386:SF1">
    <property type="entry name" value="D,D-DIPEPTIDE TRANSPORT SYSTEM PERMEASE PROTEIN DDPC-RELATED"/>
    <property type="match status" value="1"/>
</dbReference>
<dbReference type="SUPFAM" id="SSF161098">
    <property type="entry name" value="MetI-like"/>
    <property type="match status" value="1"/>
</dbReference>
<comment type="subcellular location">
    <subcellularLocation>
        <location evidence="1">Cell membrane</location>
        <topology evidence="1">Multi-pass membrane protein</topology>
    </subcellularLocation>
</comment>
<feature type="region of interest" description="Disordered" evidence="7">
    <location>
        <begin position="1"/>
        <end position="51"/>
    </location>
</feature>
<dbReference type="InterPro" id="IPR035906">
    <property type="entry name" value="MetI-like_sf"/>
</dbReference>
<evidence type="ECO:0000256" key="6">
    <source>
        <dbReference type="ARBA" id="ARBA00023136"/>
    </source>
</evidence>
<dbReference type="CDD" id="cd06261">
    <property type="entry name" value="TM_PBP2"/>
    <property type="match status" value="1"/>
</dbReference>
<evidence type="ECO:0000256" key="8">
    <source>
        <dbReference type="SAM" id="Phobius"/>
    </source>
</evidence>
<protein>
    <recommendedName>
        <fullName evidence="9">ABC transmembrane type-1 domain-containing protein</fullName>
    </recommendedName>
</protein>
<evidence type="ECO:0000256" key="4">
    <source>
        <dbReference type="ARBA" id="ARBA00022692"/>
    </source>
</evidence>
<keyword evidence="4 8" id="KW-0812">Transmembrane</keyword>
<dbReference type="Pfam" id="PF00528">
    <property type="entry name" value="BPD_transp_1"/>
    <property type="match status" value="1"/>
</dbReference>
<name>A0A0F9BX99_9ZZZZ</name>
<keyword evidence="3" id="KW-1003">Cell membrane</keyword>
<reference evidence="10" key="1">
    <citation type="journal article" date="2015" name="Nature">
        <title>Complex archaea that bridge the gap between prokaryotes and eukaryotes.</title>
        <authorList>
            <person name="Spang A."/>
            <person name="Saw J.H."/>
            <person name="Jorgensen S.L."/>
            <person name="Zaremba-Niedzwiedzka K."/>
            <person name="Martijn J."/>
            <person name="Lind A.E."/>
            <person name="van Eijk R."/>
            <person name="Schleper C."/>
            <person name="Guy L."/>
            <person name="Ettema T.J."/>
        </authorList>
    </citation>
    <scope>NUCLEOTIDE SEQUENCE</scope>
</reference>
<feature type="transmembrane region" description="Helical" evidence="8">
    <location>
        <begin position="144"/>
        <end position="161"/>
    </location>
</feature>
<evidence type="ECO:0000256" key="5">
    <source>
        <dbReference type="ARBA" id="ARBA00022989"/>
    </source>
</evidence>
<accession>A0A0F9BX99</accession>
<dbReference type="GO" id="GO:0055085">
    <property type="term" value="P:transmembrane transport"/>
    <property type="evidence" value="ECO:0007669"/>
    <property type="project" value="InterPro"/>
</dbReference>
<evidence type="ECO:0000256" key="3">
    <source>
        <dbReference type="ARBA" id="ARBA00022475"/>
    </source>
</evidence>
<dbReference type="InterPro" id="IPR050366">
    <property type="entry name" value="BP-dependent_transpt_permease"/>
</dbReference>
<feature type="transmembrane region" description="Helical" evidence="8">
    <location>
        <begin position="272"/>
        <end position="293"/>
    </location>
</feature>
<feature type="compositionally biased region" description="Basic and acidic residues" evidence="7">
    <location>
        <begin position="8"/>
        <end position="33"/>
    </location>
</feature>
<feature type="transmembrane region" description="Helical" evidence="8">
    <location>
        <begin position="167"/>
        <end position="184"/>
    </location>
</feature>
<evidence type="ECO:0000256" key="7">
    <source>
        <dbReference type="SAM" id="MobiDB-lite"/>
    </source>
</evidence>
<keyword evidence="2" id="KW-0813">Transport</keyword>
<feature type="domain" description="ABC transmembrane type-1" evidence="9">
    <location>
        <begin position="102"/>
        <end position="290"/>
    </location>
</feature>
<keyword evidence="5 8" id="KW-1133">Transmembrane helix</keyword>
<feature type="transmembrane region" description="Helical" evidence="8">
    <location>
        <begin position="108"/>
        <end position="132"/>
    </location>
</feature>
<evidence type="ECO:0000256" key="2">
    <source>
        <dbReference type="ARBA" id="ARBA00022448"/>
    </source>
</evidence>